<organism evidence="2 3">
    <name type="scientific">Dunaliella salina</name>
    <name type="common">Green alga</name>
    <name type="synonym">Protococcus salinus</name>
    <dbReference type="NCBI Taxonomy" id="3046"/>
    <lineage>
        <taxon>Eukaryota</taxon>
        <taxon>Viridiplantae</taxon>
        <taxon>Chlorophyta</taxon>
        <taxon>core chlorophytes</taxon>
        <taxon>Chlorophyceae</taxon>
        <taxon>CS clade</taxon>
        <taxon>Chlamydomonadales</taxon>
        <taxon>Dunaliellaceae</taxon>
        <taxon>Dunaliella</taxon>
    </lineage>
</organism>
<dbReference type="EMBL" id="MU069502">
    <property type="protein sequence ID" value="KAF5840829.1"/>
    <property type="molecule type" value="Genomic_DNA"/>
</dbReference>
<evidence type="ECO:0000256" key="1">
    <source>
        <dbReference type="SAM" id="Phobius"/>
    </source>
</evidence>
<accession>A0ABQ7H1U6</accession>
<keyword evidence="1" id="KW-0812">Transmembrane</keyword>
<keyword evidence="1" id="KW-0472">Membrane</keyword>
<evidence type="ECO:0000313" key="2">
    <source>
        <dbReference type="EMBL" id="KAF5840829.1"/>
    </source>
</evidence>
<sequence length="398" mass="41406">MHTQRMDTPPPTQAVVSLPWDLVSSCEDSGCLLDMELWAGQACVACQPVLLLPESLVDLMKEVQAWAGTVVDTAGAAASDQVADFVYDLGQWLLLQAITKEPTSVQASLNPLTSSSSAAAGAAATPEAEGGAARVQLAWVLQTLGQDLYEHAAACGLPYLKALLRQAGHAGDTTDAMKVSNPGAPDTPALYTFSGLPSEVHMRKVSCSAAGASVGQEVTLLCADVLCDGDAGGLRAHCSSPLPIPGLQSVELMKSPGKEGFLRQVSVSFESLSSDDVVGGRRRSKSTEPFLVGDDSELEGASEFEGSFVSLKADSGKGAMRSSMTSREDGQGCKGWPRVREIFPEEGRQGDAERVGELLTFPPALPTPQKGSNSALLGLCSVGVCVAAAVAVLWRTGA</sequence>
<keyword evidence="3" id="KW-1185">Reference proteome</keyword>
<feature type="transmembrane region" description="Helical" evidence="1">
    <location>
        <begin position="375"/>
        <end position="394"/>
    </location>
</feature>
<protein>
    <submittedName>
        <fullName evidence="2">Uncharacterized protein</fullName>
    </submittedName>
</protein>
<name>A0ABQ7H1U6_DUNSA</name>
<gene>
    <name evidence="2" type="ORF">DUNSADRAFT_15371</name>
</gene>
<keyword evidence="1" id="KW-1133">Transmembrane helix</keyword>
<dbReference type="Proteomes" id="UP000815325">
    <property type="component" value="Unassembled WGS sequence"/>
</dbReference>
<comment type="caution">
    <text evidence="2">The sequence shown here is derived from an EMBL/GenBank/DDBJ whole genome shotgun (WGS) entry which is preliminary data.</text>
</comment>
<proteinExistence type="predicted"/>
<evidence type="ECO:0000313" key="3">
    <source>
        <dbReference type="Proteomes" id="UP000815325"/>
    </source>
</evidence>
<reference evidence="2" key="1">
    <citation type="submission" date="2017-08" db="EMBL/GenBank/DDBJ databases">
        <authorList>
            <person name="Polle J.E."/>
            <person name="Barry K."/>
            <person name="Cushman J."/>
            <person name="Schmutz J."/>
            <person name="Tran D."/>
            <person name="Hathwaick L.T."/>
            <person name="Yim W.C."/>
            <person name="Jenkins J."/>
            <person name="Mckie-Krisberg Z.M."/>
            <person name="Prochnik S."/>
            <person name="Lindquist E."/>
            <person name="Dockter R.B."/>
            <person name="Adam C."/>
            <person name="Molina H."/>
            <person name="Bunkerborg J."/>
            <person name="Jin E."/>
            <person name="Buchheim M."/>
            <person name="Magnuson J."/>
        </authorList>
    </citation>
    <scope>NUCLEOTIDE SEQUENCE</scope>
    <source>
        <strain evidence="2">CCAP 19/18</strain>
    </source>
</reference>